<evidence type="ECO:0000313" key="2">
    <source>
        <dbReference type="Proteomes" id="UP000565576"/>
    </source>
</evidence>
<gene>
    <name evidence="1" type="ORF">GGD46_003337</name>
</gene>
<dbReference type="EMBL" id="JACHBG010000007">
    <property type="protein sequence ID" value="MBB6486042.1"/>
    <property type="molecule type" value="Genomic_DNA"/>
</dbReference>
<dbReference type="Proteomes" id="UP000565576">
    <property type="component" value="Unassembled WGS sequence"/>
</dbReference>
<dbReference type="RefSeq" id="WP_184705663.1">
    <property type="nucleotide sequence ID" value="NZ_JACHBG010000007.1"/>
</dbReference>
<reference evidence="1 2" key="1">
    <citation type="submission" date="2020-08" db="EMBL/GenBank/DDBJ databases">
        <title>Genomic Encyclopedia of Type Strains, Phase IV (KMG-V): Genome sequencing to study the core and pangenomes of soil and plant-associated prokaryotes.</title>
        <authorList>
            <person name="Whitman W."/>
        </authorList>
    </citation>
    <scope>NUCLEOTIDE SEQUENCE [LARGE SCALE GENOMIC DNA]</scope>
    <source>
        <strain evidence="1 2">SEMIA 4060</strain>
    </source>
</reference>
<comment type="caution">
    <text evidence="1">The sequence shown here is derived from an EMBL/GenBank/DDBJ whole genome shotgun (WGS) entry which is preliminary data.</text>
</comment>
<proteinExistence type="predicted"/>
<organism evidence="1 2">
    <name type="scientific">Rhizobium lusitanum</name>
    <dbReference type="NCBI Taxonomy" id="293958"/>
    <lineage>
        <taxon>Bacteria</taxon>
        <taxon>Pseudomonadati</taxon>
        <taxon>Pseudomonadota</taxon>
        <taxon>Alphaproteobacteria</taxon>
        <taxon>Hyphomicrobiales</taxon>
        <taxon>Rhizobiaceae</taxon>
        <taxon>Rhizobium/Agrobacterium group</taxon>
        <taxon>Rhizobium</taxon>
    </lineage>
</organism>
<evidence type="ECO:0000313" key="1">
    <source>
        <dbReference type="EMBL" id="MBB6486042.1"/>
    </source>
</evidence>
<name>A0A7X0ISP4_9HYPH</name>
<sequence>MPKLISLALKVLRSLAEETEPAAFTVMNAVEIQSEIAADLKVCASRRDLMAVRTRPIAKVDHLCSSAAY</sequence>
<dbReference type="AlphaFoldDB" id="A0A7X0ISP4"/>
<protein>
    <submittedName>
        <fullName evidence="1">Uncharacterized protein</fullName>
    </submittedName>
</protein>
<accession>A0A7X0ISP4</accession>